<accession>A0A267FIL6</accession>
<keyword evidence="7" id="KW-1185">Reference proteome</keyword>
<dbReference type="STRING" id="282301.A0A267FIL6"/>
<name>A0A267FIL6_9PLAT</name>
<organism evidence="6 7">
    <name type="scientific">Macrostomum lignano</name>
    <dbReference type="NCBI Taxonomy" id="282301"/>
    <lineage>
        <taxon>Eukaryota</taxon>
        <taxon>Metazoa</taxon>
        <taxon>Spiralia</taxon>
        <taxon>Lophotrochozoa</taxon>
        <taxon>Platyhelminthes</taxon>
        <taxon>Rhabditophora</taxon>
        <taxon>Macrostomorpha</taxon>
        <taxon>Macrostomida</taxon>
        <taxon>Macrostomidae</taxon>
        <taxon>Macrostomum</taxon>
    </lineage>
</organism>
<dbReference type="AlphaFoldDB" id="A0A267FIL6"/>
<dbReference type="SUPFAM" id="SSF52075">
    <property type="entry name" value="Outer arm dynein light chain 1"/>
    <property type="match status" value="1"/>
</dbReference>
<evidence type="ECO:0000313" key="7">
    <source>
        <dbReference type="Proteomes" id="UP000215902"/>
    </source>
</evidence>
<dbReference type="InterPro" id="IPR001611">
    <property type="entry name" value="Leu-rich_rpt"/>
</dbReference>
<feature type="non-terminal residue" evidence="6">
    <location>
        <position position="1"/>
    </location>
</feature>
<evidence type="ECO:0000256" key="3">
    <source>
        <dbReference type="ARBA" id="ARBA00022490"/>
    </source>
</evidence>
<evidence type="ECO:0000256" key="1">
    <source>
        <dbReference type="ARBA" id="ARBA00004496"/>
    </source>
</evidence>
<proteinExistence type="predicted"/>
<sequence length="239" mass="27274">TVFKIFNMRIKVFIYKNGCYFCFSNILVSRPLIINQNGIAAMTERKGRIDCHGETSPPVNYGFMEISKLEDMLDQEPRPIPNSKKGYKKDKNGKFMSNGLLLNSNGIESVASLPEFVTELFASPSNLSWIDLSHNCLTTIPDVLLSFPNLQILNLHSNRIEDLQQVEKLGQLRQLKKLSLHANPIEKQKGYFYFVLGLVPTLNTLDFSGITKGERKSAETWKKMVFGTKKKRRSDDDDY</sequence>
<keyword evidence="3" id="KW-0963">Cytoplasm</keyword>
<evidence type="ECO:0000256" key="4">
    <source>
        <dbReference type="ARBA" id="ARBA00022614"/>
    </source>
</evidence>
<reference evidence="6 7" key="1">
    <citation type="submission" date="2017-06" db="EMBL/GenBank/DDBJ databases">
        <title>A platform for efficient transgenesis in Macrostomum lignano, a flatworm model organism for stem cell research.</title>
        <authorList>
            <person name="Berezikov E."/>
        </authorList>
    </citation>
    <scope>NUCLEOTIDE SEQUENCE [LARGE SCALE GENOMIC DNA]</scope>
    <source>
        <strain evidence="6">DV1</strain>
        <tissue evidence="6">Whole organism</tissue>
    </source>
</reference>
<dbReference type="PANTHER" id="PTHR46545">
    <property type="entry name" value="LEUCINE-RICH REPEAT-CONTAINING PROTEIN 51"/>
    <property type="match status" value="1"/>
</dbReference>
<protein>
    <recommendedName>
        <fullName evidence="2">Leucine-rich repeat-containing protein 51</fullName>
    </recommendedName>
</protein>
<evidence type="ECO:0000313" key="6">
    <source>
        <dbReference type="EMBL" id="PAA72879.1"/>
    </source>
</evidence>
<comment type="subcellular location">
    <subcellularLocation>
        <location evidence="1">Cytoplasm</location>
    </subcellularLocation>
</comment>
<dbReference type="EMBL" id="NIVC01001054">
    <property type="protein sequence ID" value="PAA72879.1"/>
    <property type="molecule type" value="Genomic_DNA"/>
</dbReference>
<keyword evidence="4" id="KW-0433">Leucine-rich repeat</keyword>
<comment type="caution">
    <text evidence="6">The sequence shown here is derived from an EMBL/GenBank/DDBJ whole genome shotgun (WGS) entry which is preliminary data.</text>
</comment>
<dbReference type="Pfam" id="PF14580">
    <property type="entry name" value="LRR_9"/>
    <property type="match status" value="1"/>
</dbReference>
<evidence type="ECO:0000256" key="5">
    <source>
        <dbReference type="ARBA" id="ARBA00022737"/>
    </source>
</evidence>
<dbReference type="OrthoDB" id="676979at2759"/>
<keyword evidence="5" id="KW-0677">Repeat</keyword>
<dbReference type="PANTHER" id="PTHR46545:SF1">
    <property type="entry name" value="LEUCINE-RICH REPEAT-CONTAINING PROTEIN 51"/>
    <property type="match status" value="1"/>
</dbReference>
<evidence type="ECO:0000256" key="2">
    <source>
        <dbReference type="ARBA" id="ARBA00014223"/>
    </source>
</evidence>
<dbReference type="GO" id="GO:0005737">
    <property type="term" value="C:cytoplasm"/>
    <property type="evidence" value="ECO:0007669"/>
    <property type="project" value="UniProtKB-SubCell"/>
</dbReference>
<dbReference type="InterPro" id="IPR032675">
    <property type="entry name" value="LRR_dom_sf"/>
</dbReference>
<dbReference type="Gene3D" id="3.80.10.10">
    <property type="entry name" value="Ribonuclease Inhibitor"/>
    <property type="match status" value="1"/>
</dbReference>
<dbReference type="Proteomes" id="UP000215902">
    <property type="component" value="Unassembled WGS sequence"/>
</dbReference>
<dbReference type="PROSITE" id="PS51450">
    <property type="entry name" value="LRR"/>
    <property type="match status" value="2"/>
</dbReference>
<gene>
    <name evidence="6" type="ORF">BOX15_Mlig024484g1</name>
</gene>